<gene>
    <name evidence="1" type="ORF">TCIL3000_10_8980</name>
</gene>
<organism evidence="1">
    <name type="scientific">Trypanosoma congolense (strain IL3000)</name>
    <dbReference type="NCBI Taxonomy" id="1068625"/>
    <lineage>
        <taxon>Eukaryota</taxon>
        <taxon>Discoba</taxon>
        <taxon>Euglenozoa</taxon>
        <taxon>Kinetoplastea</taxon>
        <taxon>Metakinetoplastina</taxon>
        <taxon>Trypanosomatida</taxon>
        <taxon>Trypanosomatidae</taxon>
        <taxon>Trypanosoma</taxon>
        <taxon>Nannomonas</taxon>
    </lineage>
</organism>
<evidence type="ECO:0000313" key="1">
    <source>
        <dbReference type="EMBL" id="CCC94121.1"/>
    </source>
</evidence>
<dbReference type="VEuPathDB" id="TriTrypDB:TcIL3000_10_8980"/>
<reference evidence="1" key="1">
    <citation type="journal article" date="2012" name="Proc. Natl. Acad. Sci. U.S.A.">
        <title>Antigenic diversity is generated by distinct evolutionary mechanisms in African trypanosome species.</title>
        <authorList>
            <person name="Jackson A.P."/>
            <person name="Berry A."/>
            <person name="Aslett M."/>
            <person name="Allison H.C."/>
            <person name="Burton P."/>
            <person name="Vavrova-Anderson J."/>
            <person name="Brown R."/>
            <person name="Browne H."/>
            <person name="Corton N."/>
            <person name="Hauser H."/>
            <person name="Gamble J."/>
            <person name="Gilderthorp R."/>
            <person name="Marcello L."/>
            <person name="McQuillan J."/>
            <person name="Otto T.D."/>
            <person name="Quail M.A."/>
            <person name="Sanders M.J."/>
            <person name="van Tonder A."/>
            <person name="Ginger M.L."/>
            <person name="Field M.C."/>
            <person name="Barry J.D."/>
            <person name="Hertz-Fowler C."/>
            <person name="Berriman M."/>
        </authorList>
    </citation>
    <scope>NUCLEOTIDE SEQUENCE</scope>
    <source>
        <strain evidence="1">IL3000</strain>
    </source>
</reference>
<evidence type="ECO:0008006" key="2">
    <source>
        <dbReference type="Google" id="ProtNLM"/>
    </source>
</evidence>
<proteinExistence type="predicted"/>
<sequence length="994" mass="110021">MLRKPLGVAKRTFVAQGLPGRRLLGLEAAVSDLQLLISADWQDDVNFFTSVNANAEVIHHSPDAILNNTNRPLLVPLLQLLYCRGALGSSSLRQEIVRFLAPSVHRRQLPWMWNNGVEGSSSPAETGDVSALRSLPPFTWRSFIVQNEAVEPSERLHYWHQVLFALSANPAFTEADTFDEAHREFLAVVDDYYSDVFRLQRLLPPLVSDTTVTRMPPVLVRKLRKLYAERCRLLDYAALFRSIVKGEELVMPACGTALMNDSGVFEYYITIPGRRESGMHRDERWPLTLEHATFAFRRLLRQRCWRGGDIPTMMVRPAEILMNACVFAKNDNAESDRYREAILVAMRVFQACCGDGGVNSSEGHFLPNDGFTASTTRGLLRILRDAGVNSMIAKCKALHFGPMRGLLDVCAVATTLECILCEKAVAEAGSGQHNFIWSELEVLLNHRKCCGCEMYVFSRGHRHHRFAARYGALSLGVRVGSALCTVEHATPFLRKCKDELAEWVSLIGRPLRLTMRSILSTPDLVNSSLCVTLEGLRRGECVAGRDEDSACLWTCGCKYVNVADHRAVSCVGCVSRHLVEHVWTCPHCFWVSSSGDPIDRCLECGRSHPCSLGVARNERVDARVCGDETAAPLWFCERCGSYSDLAGAVNGAETHACTDCGATGRGWATGGFEWKCGCGRRNSPLYRWCATCSAAKTAAGLTCPSCGVCWELSPRSTTRRDECLSCASPHPRDVAARRRRLRRCPFCCFLTPDDTDSCQNCRRPLGVLCQFLALIPDVPWCCHACGNMHYHRDVDGTLLQAAPGGSFTDVCAYCGVYRVDPVMFDCNTPWVCRECGDLAVHGCCCRRCRTLHPAIPSAEVHVWQCVVCNGVNNSWDSHCQLPGCGMRRSTDAVTLQYAPWCCTSCGKFSHTKQLPQCEHCDSARPAICKRDGVPREEQSSQRLAEVEAQLVRAASAMDEEAARDETCTSTTGITTTDDWTCLAADSAQLSISLA</sequence>
<dbReference type="EMBL" id="HE575323">
    <property type="protein sequence ID" value="CCC94121.1"/>
    <property type="molecule type" value="Genomic_DNA"/>
</dbReference>
<name>G0UXK4_TRYCI</name>
<protein>
    <recommendedName>
        <fullName evidence="2">RanBP2-type domain-containing protein</fullName>
    </recommendedName>
</protein>
<accession>G0UXK4</accession>
<dbReference type="AlphaFoldDB" id="G0UXK4"/>